<dbReference type="EMBL" id="AP001081">
    <property type="protein sequence ID" value="BAA90380.1"/>
    <property type="molecule type" value="Genomic_DNA"/>
</dbReference>
<proteinExistence type="predicted"/>
<gene>
    <name evidence="1" type="primary">P0693B08.18</name>
</gene>
<sequence>MVFTDVAGGDEVLRHEAVVDSRNSLIMENRSIERRAIASASLSPLSRRRPPQLEARRLRLLRHNNSVELRQPLPPPPALCSTWSPPRYGSVAPELAIHGHGGGVTAAPAPPFVFTANVRNHVGAKDGYYGNRITRQVVASTAGTRLINDDAKERMPGLLPNKQQHLMLLARAVRVELGRHRAVCRACHAREWTV</sequence>
<protein>
    <submittedName>
        <fullName evidence="1">Uncharacterized protein</fullName>
    </submittedName>
</protein>
<accession>Q9LIZ3</accession>
<name>Q9LIZ3_ORYSJ</name>
<reference evidence="1" key="1">
    <citation type="journal article" date="2002" name="Nature">
        <title>The genome sequence and structure of rice chromosome 1.</title>
        <authorList>
            <person name="Sasaki T."/>
            <person name="Matsumoto T."/>
            <person name="Yamamoto K."/>
            <person name="Sakata K."/>
            <person name="Baba T."/>
            <person name="Katayose Y."/>
            <person name="Wu J."/>
            <person name="Niimura Y."/>
            <person name="Cheng Z."/>
            <person name="Nagamura Y."/>
            <person name="Antonio B.A."/>
            <person name="Kanamori H."/>
            <person name="Hosokawa S."/>
            <person name="Masukawa M."/>
            <person name="Arikawa K."/>
            <person name="Chiden Y."/>
            <person name="Hayashi M."/>
            <person name="Okamoto M."/>
            <person name="Ando T."/>
            <person name="Aoki H."/>
            <person name="Arita K."/>
            <person name="Hamada M."/>
            <person name="Harada C."/>
            <person name="Hijishita S."/>
            <person name="Honda M."/>
            <person name="Ichikawa Y."/>
            <person name="Idonuma A."/>
            <person name="Iijima M."/>
            <person name="Ikeda M."/>
            <person name="Ikeno M."/>
            <person name="Itoh S."/>
            <person name="Itoh T."/>
            <person name="Itoh Y."/>
            <person name="Itoh Y."/>
            <person name="Iwabuchi A."/>
            <person name="Kamiya K."/>
            <person name="Karasawa W."/>
            <person name="Katagiri S."/>
            <person name="Kikuta A."/>
            <person name="Kobayashi N."/>
            <person name="Kono I."/>
            <person name="Machita K."/>
            <person name="Maehara T."/>
            <person name="Mizuno H."/>
            <person name="Mizubayashi T."/>
            <person name="Mukai Y."/>
            <person name="Nagasaki H."/>
            <person name="Nakashima M."/>
            <person name="Nakama Y."/>
            <person name="Nakamichi Y."/>
            <person name="Nakamura M."/>
            <person name="Namiki N."/>
            <person name="Negishi M."/>
            <person name="Ohta I."/>
            <person name="Ono N."/>
            <person name="Saji S."/>
            <person name="Sakai K."/>
            <person name="Shibata M."/>
            <person name="Shimokawa T."/>
            <person name="Shomura A."/>
            <person name="Song J."/>
            <person name="Takazaki Y."/>
            <person name="Terasawa K."/>
            <person name="Tsuji K."/>
            <person name="Waki K."/>
            <person name="Yamagata H."/>
            <person name="Yamane H."/>
            <person name="Yoshiki S."/>
            <person name="Yoshihara R."/>
            <person name="Yukawa K."/>
            <person name="Zhong H."/>
            <person name="Iwama H."/>
            <person name="Endo T."/>
            <person name="Ito H."/>
            <person name="Hahn J.H."/>
            <person name="Kim H.I."/>
            <person name="Eun M.Y."/>
            <person name="Yano M."/>
            <person name="Jiang J."/>
            <person name="Gojobori T."/>
        </authorList>
    </citation>
    <scope>NUCLEOTIDE SEQUENCE [LARGE SCALE GENOMIC DNA]</scope>
</reference>
<organism evidence="1">
    <name type="scientific">Oryza sativa subsp. japonica</name>
    <name type="common">Rice</name>
    <dbReference type="NCBI Taxonomy" id="39947"/>
    <lineage>
        <taxon>Eukaryota</taxon>
        <taxon>Viridiplantae</taxon>
        <taxon>Streptophyta</taxon>
        <taxon>Embryophyta</taxon>
        <taxon>Tracheophyta</taxon>
        <taxon>Spermatophyta</taxon>
        <taxon>Magnoliopsida</taxon>
        <taxon>Liliopsida</taxon>
        <taxon>Poales</taxon>
        <taxon>Poaceae</taxon>
        <taxon>BOP clade</taxon>
        <taxon>Oryzoideae</taxon>
        <taxon>Oryzeae</taxon>
        <taxon>Oryzinae</taxon>
        <taxon>Oryza</taxon>
        <taxon>Oryza sativa</taxon>
    </lineage>
</organism>
<dbReference type="AlphaFoldDB" id="Q9LIZ3"/>
<evidence type="ECO:0000313" key="1">
    <source>
        <dbReference type="EMBL" id="BAA90380.1"/>
    </source>
</evidence>
<dbReference type="Proteomes" id="UP000817658">
    <property type="component" value="Chromosome 1"/>
</dbReference>